<gene>
    <name evidence="1" type="ORF">ACFSW6_19735</name>
</gene>
<reference evidence="2" key="1">
    <citation type="journal article" date="2019" name="Int. J. Syst. Evol. Microbiol.">
        <title>The Global Catalogue of Microorganisms (GCM) 10K type strain sequencing project: providing services to taxonomists for standard genome sequencing and annotation.</title>
        <authorList>
            <consortium name="The Broad Institute Genomics Platform"/>
            <consortium name="The Broad Institute Genome Sequencing Center for Infectious Disease"/>
            <person name="Wu L."/>
            <person name="Ma J."/>
        </authorList>
    </citation>
    <scope>NUCLEOTIDE SEQUENCE [LARGE SCALE GENOMIC DNA]</scope>
    <source>
        <strain evidence="2">TISTR 1906</strain>
    </source>
</reference>
<name>A0ABW5URN7_9BURK</name>
<sequence length="67" mass="7628">MFFAFFLARARKKVASRGETRPRKAYALQYQKKELKAKDCKGVKVFLAIEYRFADSGTTQPMGAAHP</sequence>
<keyword evidence="2" id="KW-1185">Reference proteome</keyword>
<dbReference type="Proteomes" id="UP001597463">
    <property type="component" value="Unassembled WGS sequence"/>
</dbReference>
<proteinExistence type="predicted"/>
<dbReference type="RefSeq" id="WP_157081944.1">
    <property type="nucleotide sequence ID" value="NZ_BCNT01000006.1"/>
</dbReference>
<dbReference type="EMBL" id="JBHUMV010000010">
    <property type="protein sequence ID" value="MFD2756311.1"/>
    <property type="molecule type" value="Genomic_DNA"/>
</dbReference>
<comment type="caution">
    <text evidence="1">The sequence shown here is derived from an EMBL/GenBank/DDBJ whole genome shotgun (WGS) entry which is preliminary data.</text>
</comment>
<organism evidence="1 2">
    <name type="scientific">Comamonas terrae</name>
    <dbReference type="NCBI Taxonomy" id="673548"/>
    <lineage>
        <taxon>Bacteria</taxon>
        <taxon>Pseudomonadati</taxon>
        <taxon>Pseudomonadota</taxon>
        <taxon>Betaproteobacteria</taxon>
        <taxon>Burkholderiales</taxon>
        <taxon>Comamonadaceae</taxon>
        <taxon>Comamonas</taxon>
    </lineage>
</organism>
<evidence type="ECO:0000313" key="1">
    <source>
        <dbReference type="EMBL" id="MFD2756311.1"/>
    </source>
</evidence>
<evidence type="ECO:0000313" key="2">
    <source>
        <dbReference type="Proteomes" id="UP001597463"/>
    </source>
</evidence>
<accession>A0ABW5URN7</accession>
<protein>
    <submittedName>
        <fullName evidence="1">Uncharacterized protein</fullName>
    </submittedName>
</protein>